<protein>
    <submittedName>
        <fullName evidence="1">Uncharacterized protein</fullName>
    </submittedName>
</protein>
<gene>
    <name evidence="1" type="ORF">POPTR_012G022985v4</name>
</gene>
<reference evidence="1 2" key="1">
    <citation type="journal article" date="2006" name="Science">
        <title>The genome of black cottonwood, Populus trichocarpa (Torr. &amp; Gray).</title>
        <authorList>
            <person name="Tuskan G.A."/>
            <person name="Difazio S."/>
            <person name="Jansson S."/>
            <person name="Bohlmann J."/>
            <person name="Grigoriev I."/>
            <person name="Hellsten U."/>
            <person name="Putnam N."/>
            <person name="Ralph S."/>
            <person name="Rombauts S."/>
            <person name="Salamov A."/>
            <person name="Schein J."/>
            <person name="Sterck L."/>
            <person name="Aerts A."/>
            <person name="Bhalerao R.R."/>
            <person name="Bhalerao R.P."/>
            <person name="Blaudez D."/>
            <person name="Boerjan W."/>
            <person name="Brun A."/>
            <person name="Brunner A."/>
            <person name="Busov V."/>
            <person name="Campbell M."/>
            <person name="Carlson J."/>
            <person name="Chalot M."/>
            <person name="Chapman J."/>
            <person name="Chen G.L."/>
            <person name="Cooper D."/>
            <person name="Coutinho P.M."/>
            <person name="Couturier J."/>
            <person name="Covert S."/>
            <person name="Cronk Q."/>
            <person name="Cunningham R."/>
            <person name="Davis J."/>
            <person name="Degroeve S."/>
            <person name="Dejardin A."/>
            <person name="Depamphilis C."/>
            <person name="Detter J."/>
            <person name="Dirks B."/>
            <person name="Dubchak I."/>
            <person name="Duplessis S."/>
            <person name="Ehlting J."/>
            <person name="Ellis B."/>
            <person name="Gendler K."/>
            <person name="Goodstein D."/>
            <person name="Gribskov M."/>
            <person name="Grimwood J."/>
            <person name="Groover A."/>
            <person name="Gunter L."/>
            <person name="Hamberger B."/>
            <person name="Heinze B."/>
            <person name="Helariutta Y."/>
            <person name="Henrissat B."/>
            <person name="Holligan D."/>
            <person name="Holt R."/>
            <person name="Huang W."/>
            <person name="Islam-Faridi N."/>
            <person name="Jones S."/>
            <person name="Jones-Rhoades M."/>
            <person name="Jorgensen R."/>
            <person name="Joshi C."/>
            <person name="Kangasjarvi J."/>
            <person name="Karlsson J."/>
            <person name="Kelleher C."/>
            <person name="Kirkpatrick R."/>
            <person name="Kirst M."/>
            <person name="Kohler A."/>
            <person name="Kalluri U."/>
            <person name="Larimer F."/>
            <person name="Leebens-Mack J."/>
            <person name="Leple J.C."/>
            <person name="Locascio P."/>
            <person name="Lou Y."/>
            <person name="Lucas S."/>
            <person name="Martin F."/>
            <person name="Montanini B."/>
            <person name="Napoli C."/>
            <person name="Nelson D.R."/>
            <person name="Nelson C."/>
            <person name="Nieminen K."/>
            <person name="Nilsson O."/>
            <person name="Pereda V."/>
            <person name="Peter G."/>
            <person name="Philippe R."/>
            <person name="Pilate G."/>
            <person name="Poliakov A."/>
            <person name="Razumovskaya J."/>
            <person name="Richardson P."/>
            <person name="Rinaldi C."/>
            <person name="Ritland K."/>
            <person name="Rouze P."/>
            <person name="Ryaboy D."/>
            <person name="Schmutz J."/>
            <person name="Schrader J."/>
            <person name="Segerman B."/>
            <person name="Shin H."/>
            <person name="Siddiqui A."/>
            <person name="Sterky F."/>
            <person name="Terry A."/>
            <person name="Tsai C.J."/>
            <person name="Uberbacher E."/>
            <person name="Unneberg P."/>
            <person name="Vahala J."/>
            <person name="Wall K."/>
            <person name="Wessler S."/>
            <person name="Yang G."/>
            <person name="Yin T."/>
            <person name="Douglas C."/>
            <person name="Marra M."/>
            <person name="Sandberg G."/>
            <person name="Van de Peer Y."/>
            <person name="Rokhsar D."/>
        </authorList>
    </citation>
    <scope>NUCLEOTIDE SEQUENCE [LARGE SCALE GENOMIC DNA]</scope>
    <source>
        <strain evidence="2">cv. Nisqually</strain>
    </source>
</reference>
<comment type="caution">
    <text evidence="1">The sequence shown here is derived from an EMBL/GenBank/DDBJ whole genome shotgun (WGS) entry which is preliminary data.</text>
</comment>
<dbReference type="Proteomes" id="UP000006729">
    <property type="component" value="Chromosome 12"/>
</dbReference>
<dbReference type="EMBL" id="CM009301">
    <property type="protein sequence ID" value="KAI9384072.1"/>
    <property type="molecule type" value="Genomic_DNA"/>
</dbReference>
<accession>A0ACC0S4P6</accession>
<keyword evidence="2" id="KW-1185">Reference proteome</keyword>
<name>A0ACC0S4P6_POPTR</name>
<evidence type="ECO:0000313" key="2">
    <source>
        <dbReference type="Proteomes" id="UP000006729"/>
    </source>
</evidence>
<organism evidence="1 2">
    <name type="scientific">Populus trichocarpa</name>
    <name type="common">Western balsam poplar</name>
    <name type="synonym">Populus balsamifera subsp. trichocarpa</name>
    <dbReference type="NCBI Taxonomy" id="3694"/>
    <lineage>
        <taxon>Eukaryota</taxon>
        <taxon>Viridiplantae</taxon>
        <taxon>Streptophyta</taxon>
        <taxon>Embryophyta</taxon>
        <taxon>Tracheophyta</taxon>
        <taxon>Spermatophyta</taxon>
        <taxon>Magnoliopsida</taxon>
        <taxon>eudicotyledons</taxon>
        <taxon>Gunneridae</taxon>
        <taxon>Pentapetalae</taxon>
        <taxon>rosids</taxon>
        <taxon>fabids</taxon>
        <taxon>Malpighiales</taxon>
        <taxon>Salicaceae</taxon>
        <taxon>Saliceae</taxon>
        <taxon>Populus</taxon>
    </lineage>
</organism>
<evidence type="ECO:0000313" key="1">
    <source>
        <dbReference type="EMBL" id="KAI9384072.1"/>
    </source>
</evidence>
<sequence>MVFPVPGGPYINTPFCGQRSFPYEKSSYFRRGRITSSYKACLIDSNPPIDSKIKIHNCSILINH</sequence>
<proteinExistence type="predicted"/>